<accession>A0A2H0XDS3</accession>
<dbReference type="InterPro" id="IPR038731">
    <property type="entry name" value="RgtA/B/C-like"/>
</dbReference>
<dbReference type="InterPro" id="IPR050297">
    <property type="entry name" value="LipidA_mod_glycosyltrf_83"/>
</dbReference>
<feature type="transmembrane region" description="Helical" evidence="8">
    <location>
        <begin position="199"/>
        <end position="217"/>
    </location>
</feature>
<evidence type="ECO:0000256" key="5">
    <source>
        <dbReference type="ARBA" id="ARBA00022692"/>
    </source>
</evidence>
<evidence type="ECO:0000259" key="9">
    <source>
        <dbReference type="Pfam" id="PF13231"/>
    </source>
</evidence>
<feature type="transmembrane region" description="Helical" evidence="8">
    <location>
        <begin position="338"/>
        <end position="359"/>
    </location>
</feature>
<evidence type="ECO:0000256" key="3">
    <source>
        <dbReference type="ARBA" id="ARBA00022676"/>
    </source>
</evidence>
<evidence type="ECO:0000256" key="4">
    <source>
        <dbReference type="ARBA" id="ARBA00022679"/>
    </source>
</evidence>
<feature type="transmembrane region" description="Helical" evidence="8">
    <location>
        <begin position="255"/>
        <end position="276"/>
    </location>
</feature>
<keyword evidence="7 8" id="KW-0472">Membrane</keyword>
<keyword evidence="3" id="KW-0328">Glycosyltransferase</keyword>
<feature type="transmembrane region" description="Helical" evidence="8">
    <location>
        <begin position="112"/>
        <end position="130"/>
    </location>
</feature>
<dbReference type="GO" id="GO:0016763">
    <property type="term" value="F:pentosyltransferase activity"/>
    <property type="evidence" value="ECO:0007669"/>
    <property type="project" value="TreeGrafter"/>
</dbReference>
<dbReference type="Proteomes" id="UP000230340">
    <property type="component" value="Unassembled WGS sequence"/>
</dbReference>
<evidence type="ECO:0000256" key="8">
    <source>
        <dbReference type="SAM" id="Phobius"/>
    </source>
</evidence>
<keyword evidence="2" id="KW-1003">Cell membrane</keyword>
<dbReference type="EMBL" id="PEYT01000016">
    <property type="protein sequence ID" value="PIS23084.1"/>
    <property type="molecule type" value="Genomic_DNA"/>
</dbReference>
<keyword evidence="6 8" id="KW-1133">Transmembrane helix</keyword>
<comment type="caution">
    <text evidence="10">The sequence shown here is derived from an EMBL/GenBank/DDBJ whole genome shotgun (WGS) entry which is preliminary data.</text>
</comment>
<dbReference type="GO" id="GO:0005886">
    <property type="term" value="C:plasma membrane"/>
    <property type="evidence" value="ECO:0007669"/>
    <property type="project" value="UniProtKB-SubCell"/>
</dbReference>
<evidence type="ECO:0000256" key="1">
    <source>
        <dbReference type="ARBA" id="ARBA00004651"/>
    </source>
</evidence>
<comment type="subcellular location">
    <subcellularLocation>
        <location evidence="1">Cell membrane</location>
        <topology evidence="1">Multi-pass membrane protein</topology>
    </subcellularLocation>
</comment>
<dbReference type="PANTHER" id="PTHR33908">
    <property type="entry name" value="MANNOSYLTRANSFERASE YKCB-RELATED"/>
    <property type="match status" value="1"/>
</dbReference>
<proteinExistence type="predicted"/>
<protein>
    <recommendedName>
        <fullName evidence="9">Glycosyltransferase RgtA/B/C/D-like domain-containing protein</fullName>
    </recommendedName>
</protein>
<feature type="transmembrane region" description="Helical" evidence="8">
    <location>
        <begin position="161"/>
        <end position="187"/>
    </location>
</feature>
<feature type="transmembrane region" description="Helical" evidence="8">
    <location>
        <begin position="288"/>
        <end position="308"/>
    </location>
</feature>
<dbReference type="AlphaFoldDB" id="A0A2H0XDS3"/>
<evidence type="ECO:0000256" key="6">
    <source>
        <dbReference type="ARBA" id="ARBA00022989"/>
    </source>
</evidence>
<gene>
    <name evidence="10" type="ORF">COT49_02025</name>
</gene>
<keyword evidence="4" id="KW-0808">Transferase</keyword>
<feature type="transmembrane region" description="Helical" evidence="8">
    <location>
        <begin position="88"/>
        <end position="105"/>
    </location>
</feature>
<dbReference type="GO" id="GO:0009103">
    <property type="term" value="P:lipopolysaccharide biosynthetic process"/>
    <property type="evidence" value="ECO:0007669"/>
    <property type="project" value="UniProtKB-ARBA"/>
</dbReference>
<reference evidence="11" key="1">
    <citation type="submission" date="2017-09" db="EMBL/GenBank/DDBJ databases">
        <title>Depth-based differentiation of microbial function through sediment-hosted aquifers and enrichment of novel symbionts in the deep terrestrial subsurface.</title>
        <authorList>
            <person name="Probst A.J."/>
            <person name="Ladd B."/>
            <person name="Jarett J.K."/>
            <person name="Geller-Mcgrath D.E."/>
            <person name="Sieber C.M.K."/>
            <person name="Emerson J.B."/>
            <person name="Anantharaman K."/>
            <person name="Thomas B.C."/>
            <person name="Malmstrom R."/>
            <person name="Stieglmeier M."/>
            <person name="Klingl A."/>
            <person name="Woyke T."/>
            <person name="Ryan C.M."/>
            <person name="Banfield J.F."/>
        </authorList>
    </citation>
    <scope>NUCLEOTIDE SEQUENCE [LARGE SCALE GENOMIC DNA]</scope>
</reference>
<evidence type="ECO:0000313" key="10">
    <source>
        <dbReference type="EMBL" id="PIS23084.1"/>
    </source>
</evidence>
<evidence type="ECO:0000313" key="11">
    <source>
        <dbReference type="Proteomes" id="UP000230340"/>
    </source>
</evidence>
<organism evidence="10 11">
    <name type="scientific">candidate division WWE3 bacterium CG08_land_8_20_14_0_20_40_13</name>
    <dbReference type="NCBI Taxonomy" id="1975084"/>
    <lineage>
        <taxon>Bacteria</taxon>
        <taxon>Katanobacteria</taxon>
    </lineage>
</organism>
<feature type="domain" description="Glycosyltransferase RgtA/B/C/D-like" evidence="9">
    <location>
        <begin position="63"/>
        <end position="186"/>
    </location>
</feature>
<keyword evidence="5 8" id="KW-0812">Transmembrane</keyword>
<dbReference type="Pfam" id="PF13231">
    <property type="entry name" value="PMT_2"/>
    <property type="match status" value="1"/>
</dbReference>
<evidence type="ECO:0000256" key="7">
    <source>
        <dbReference type="ARBA" id="ARBA00023136"/>
    </source>
</evidence>
<dbReference type="PANTHER" id="PTHR33908:SF11">
    <property type="entry name" value="MEMBRANE PROTEIN"/>
    <property type="match status" value="1"/>
</dbReference>
<evidence type="ECO:0000256" key="2">
    <source>
        <dbReference type="ARBA" id="ARBA00022475"/>
    </source>
</evidence>
<name>A0A2H0XDS3_UNCKA</name>
<sequence length="450" mass="50858">MRAVVCVVFFSITGPLIFFFSPLWGTHAGNSADRGYAGFKLATEGFVKHRLGHYLGFGGYYTNHPPVAHLLTGISFKIIGDNDLANRIPPYLFSVAGAILFYLLIKELFDKKTALISSLFYISTPVYIYYGSINIHENYSVSLLLASCFFYSRFLKERKEAYLLGSTFCVLGSALSSWHVWFFYLILAILGRKEKTTTLLFVVATLGAFFSMEINTYTAQKSFLTNSIGSFLFRTGLDNNTYSLLNNPLHVAGRLLINISISLGIFTIPAIVYWGISQSACWRRVVPHIKNTLFLFPILPIIIFSNAFYIHEYLFIYALPASALAEGFLLLKLWRMKPFVTLFIFAHLMWVVICLGGYIKPVYKDAYLLGTYIRENYPNQRGILYVLDGHSNYSERILSYYARKDVLVAKSCDNPQEKVDLAVYSKTVVCDSAEKSSSTTIGNFVVAKIR</sequence>